<evidence type="ECO:0000256" key="1">
    <source>
        <dbReference type="SAM" id="Coils"/>
    </source>
</evidence>
<evidence type="ECO:0000313" key="2">
    <source>
        <dbReference type="EMBL" id="KAK8880436.1"/>
    </source>
</evidence>
<dbReference type="InterPro" id="IPR053139">
    <property type="entry name" value="Surface_bspA-like"/>
</dbReference>
<dbReference type="EMBL" id="JAPFFF010000010">
    <property type="protein sequence ID" value="KAK8880436.1"/>
    <property type="molecule type" value="Genomic_DNA"/>
</dbReference>
<sequence>MKNKDTLSRLLSNKYSQFIDFHFVDKSFADSIYNNQSKLIKEFIALKIQQEEVISKLKKEQEIELKNLREEINQFKEDKSLFVTNEQRESDLESLRKEMNEFKENLSLFVTKEQYDSEVKQLRDEIKELKEEKSKLQKLQKTKLDRLKKIVFEASKCTGQNDNLEVFNCLCGEAQNFIFSGLTNGKDCSQINWNIGSLLLFLSNETQKSKSDKEMKDKYVYICSKQKNESLSKLTEIESIEIKSNIVSVLYENGSLESDEFIDVVNKFEDIISIEYQYPLLGKDVFESIKKIKQTKCQKLKISFLVSGIEKTTKDFQREEVINKITFDTSVKIISGGLNEGSFEYCTNVTELIIPNSVTLIGGGAFNALQNLRELTIPPSVETIEGGAFSECFLLNEVTFPPQLKEVHCNAFKRCRNLKRIVIDPYNTKIQPNAFSECTSLKYFTIHPSIKELKKLDLNNTSLYDIRELVIPETVTSIANDAFSTCTNLYKVTILPSMKSVGNIGANHLQCIRINPYETNIDSLIVPSLNHFEFHPSVTHIEHIEHPLFKNVKKITIPSTVTSIAPGAFYDYSLLEEIDIPNSIETIKHDTFKNCKNLKKVAIAPSVKKIHGGVFCQCSSLEEIIIPDSVEFIGGGAFSYCSSLKKVTLPDSLKSIENDQFIHCCNLYQVNLPGTLISIGRNAFDVCQRLENITIPKSLTTIGYKAFVGMSIRTIIIPNSVDCIGEQAFCGCQNLTEVKFAEYSKLIRIGKEAFYHCHLLKSIKIPDRVKFIGEGAFRNCSNLDNVILPLRLVTIENDVFNQCTSLKNINIKDCTNIISIGGGAFNGCALTEIEIPYQVKSIGGGAFYCCENLQNINFPYDLDSIDEYAFKGAFENCESLTQCRICPKIKQIEQYTFKNNTNLTELILDSSLSSICEDAFYGCPVSMQLNNSL</sequence>
<dbReference type="Proteomes" id="UP001470230">
    <property type="component" value="Unassembled WGS sequence"/>
</dbReference>
<dbReference type="Pfam" id="PF13306">
    <property type="entry name" value="LRR_5"/>
    <property type="match status" value="4"/>
</dbReference>
<proteinExistence type="predicted"/>
<dbReference type="Gene3D" id="3.80.10.10">
    <property type="entry name" value="Ribonuclease Inhibitor"/>
    <property type="match status" value="5"/>
</dbReference>
<dbReference type="InterPro" id="IPR026906">
    <property type="entry name" value="LRR_5"/>
</dbReference>
<organism evidence="2 3">
    <name type="scientific">Tritrichomonas musculus</name>
    <dbReference type="NCBI Taxonomy" id="1915356"/>
    <lineage>
        <taxon>Eukaryota</taxon>
        <taxon>Metamonada</taxon>
        <taxon>Parabasalia</taxon>
        <taxon>Tritrichomonadida</taxon>
        <taxon>Tritrichomonadidae</taxon>
        <taxon>Tritrichomonas</taxon>
    </lineage>
</organism>
<gene>
    <name evidence="2" type="ORF">M9Y10_003110</name>
</gene>
<accession>A0ABR2JNN0</accession>
<reference evidence="2 3" key="1">
    <citation type="submission" date="2024-04" db="EMBL/GenBank/DDBJ databases">
        <title>Tritrichomonas musculus Genome.</title>
        <authorList>
            <person name="Alves-Ferreira E."/>
            <person name="Grigg M."/>
            <person name="Lorenzi H."/>
            <person name="Galac M."/>
        </authorList>
    </citation>
    <scope>NUCLEOTIDE SEQUENCE [LARGE SCALE GENOMIC DNA]</scope>
    <source>
        <strain evidence="2 3">EAF2021</strain>
    </source>
</reference>
<keyword evidence="1" id="KW-0175">Coiled coil</keyword>
<dbReference type="PANTHER" id="PTHR45661:SF3">
    <property type="entry name" value="IG-LIKE DOMAIN-CONTAINING PROTEIN"/>
    <property type="match status" value="1"/>
</dbReference>
<evidence type="ECO:0008006" key="4">
    <source>
        <dbReference type="Google" id="ProtNLM"/>
    </source>
</evidence>
<dbReference type="InterPro" id="IPR032675">
    <property type="entry name" value="LRR_dom_sf"/>
</dbReference>
<evidence type="ECO:0000313" key="3">
    <source>
        <dbReference type="Proteomes" id="UP001470230"/>
    </source>
</evidence>
<keyword evidence="3" id="KW-1185">Reference proteome</keyword>
<dbReference type="PANTHER" id="PTHR45661">
    <property type="entry name" value="SURFACE ANTIGEN"/>
    <property type="match status" value="1"/>
</dbReference>
<comment type="caution">
    <text evidence="2">The sequence shown here is derived from an EMBL/GenBank/DDBJ whole genome shotgun (WGS) entry which is preliminary data.</text>
</comment>
<protein>
    <recommendedName>
        <fullName evidence="4">Surface antigen BspA-like</fullName>
    </recommendedName>
</protein>
<name>A0ABR2JNN0_9EUKA</name>
<dbReference type="Gene3D" id="3.40.50.12480">
    <property type="match status" value="1"/>
</dbReference>
<dbReference type="SUPFAM" id="SSF52058">
    <property type="entry name" value="L domain-like"/>
    <property type="match status" value="3"/>
</dbReference>
<feature type="coiled-coil region" evidence="1">
    <location>
        <begin position="51"/>
        <end position="146"/>
    </location>
</feature>